<dbReference type="EMBL" id="CM046126">
    <property type="protein sequence ID" value="KAI8426802.1"/>
    <property type="molecule type" value="Genomic_DNA"/>
</dbReference>
<evidence type="ECO:0000313" key="1">
    <source>
        <dbReference type="EMBL" id="KAI8426802.1"/>
    </source>
</evidence>
<organism evidence="1 2">
    <name type="scientific">Choristoneura fumiferana</name>
    <name type="common">Spruce budworm moth</name>
    <name type="synonym">Archips fumiferana</name>
    <dbReference type="NCBI Taxonomy" id="7141"/>
    <lineage>
        <taxon>Eukaryota</taxon>
        <taxon>Metazoa</taxon>
        <taxon>Ecdysozoa</taxon>
        <taxon>Arthropoda</taxon>
        <taxon>Hexapoda</taxon>
        <taxon>Insecta</taxon>
        <taxon>Pterygota</taxon>
        <taxon>Neoptera</taxon>
        <taxon>Endopterygota</taxon>
        <taxon>Lepidoptera</taxon>
        <taxon>Glossata</taxon>
        <taxon>Ditrysia</taxon>
        <taxon>Tortricoidea</taxon>
        <taxon>Tortricidae</taxon>
        <taxon>Tortricinae</taxon>
        <taxon>Choristoneura</taxon>
    </lineage>
</organism>
<dbReference type="Proteomes" id="UP001064048">
    <property type="component" value="Chromosome 26"/>
</dbReference>
<reference evidence="1 2" key="1">
    <citation type="journal article" date="2022" name="Genome Biol. Evol.">
        <title>The Spruce Budworm Genome: Reconstructing the Evolutionary History of Antifreeze Proteins.</title>
        <authorList>
            <person name="Beliveau C."/>
            <person name="Gagne P."/>
            <person name="Picq S."/>
            <person name="Vernygora O."/>
            <person name="Keeling C.I."/>
            <person name="Pinkney K."/>
            <person name="Doucet D."/>
            <person name="Wen F."/>
            <person name="Johnston J.S."/>
            <person name="Maaroufi H."/>
            <person name="Boyle B."/>
            <person name="Laroche J."/>
            <person name="Dewar K."/>
            <person name="Juretic N."/>
            <person name="Blackburn G."/>
            <person name="Nisole A."/>
            <person name="Brunet B."/>
            <person name="Brandao M."/>
            <person name="Lumley L."/>
            <person name="Duan J."/>
            <person name="Quan G."/>
            <person name="Lucarotti C.J."/>
            <person name="Roe A.D."/>
            <person name="Sperling F.A.H."/>
            <person name="Levesque R.C."/>
            <person name="Cusson M."/>
        </authorList>
    </citation>
    <scope>NUCLEOTIDE SEQUENCE [LARGE SCALE GENOMIC DNA]</scope>
    <source>
        <strain evidence="1">Glfc:IPQL:Cfum</strain>
    </source>
</reference>
<gene>
    <name evidence="1" type="ORF">MSG28_014485</name>
</gene>
<accession>A0ACC0JRL8</accession>
<protein>
    <submittedName>
        <fullName evidence="1">Uncharacterized protein</fullName>
    </submittedName>
</protein>
<proteinExistence type="predicted"/>
<comment type="caution">
    <text evidence="1">The sequence shown here is derived from an EMBL/GenBank/DDBJ whole genome shotgun (WGS) entry which is preliminary data.</text>
</comment>
<sequence length="406" mass="44168">MLLLVLLAASAAALPQLSEKELLVQIFGTPPPFPVPTTQGLEDYTVRSTDSSLIITDDSGATCKCVPYYLCDASDGVPDGVNANNVSVTGWGIIDVRFGADSCMESTEVCCKSPKTEPTQTLRPNVPRPAGCGFRNRQGVDFNIVGAADLPIRRQGAEAQFGEFPWVVAILNETNGYLGVGSLIHPQVVITAAHILYKYRPGSLKIHAGEWDTQTTKERLPYQERSVSEYYLHSGFKNNSLHNDMALLRLSVPVTLDEHIGLLCLPDQGENFESGRECVANGWGKNLFGAPGRYAVILKRIVLNMVPHWLCDQLLKQTRLGPRFRLHDSFVCAGGEAGKDTCQGDGGAPLACPVGGDRYKLTGLVAWGIGCGEPNVPAAYTAVARFRQWVDDKMEEWGYGSDTYTV</sequence>
<keyword evidence="2" id="KW-1185">Reference proteome</keyword>
<evidence type="ECO:0000313" key="2">
    <source>
        <dbReference type="Proteomes" id="UP001064048"/>
    </source>
</evidence>
<name>A0ACC0JRL8_CHOFU</name>